<accession>K9ZF25</accession>
<dbReference type="HOGENOM" id="CLU_058545_0_0_3"/>
<dbReference type="OrthoDB" id="420270at2"/>
<dbReference type="InterPro" id="IPR046761">
    <property type="entry name" value="Tab2-like_C"/>
</dbReference>
<dbReference type="InterPro" id="IPR009472">
    <property type="entry name" value="Tab2-like"/>
</dbReference>
<dbReference type="STRING" id="272123.Anacy_1461"/>
<keyword evidence="4" id="KW-1185">Reference proteome</keyword>
<evidence type="ECO:0000313" key="4">
    <source>
        <dbReference type="Proteomes" id="UP000010474"/>
    </source>
</evidence>
<dbReference type="InterPro" id="IPR046760">
    <property type="entry name" value="Tab2-like_N"/>
</dbReference>
<reference evidence="4" key="1">
    <citation type="journal article" date="2013" name="Proc. Natl. Acad. Sci. U.S.A.">
        <title>Improving the coverage of the cyanobacterial phylum using diversity-driven genome sequencing.</title>
        <authorList>
            <person name="Shih P.M."/>
            <person name="Wu D."/>
            <person name="Latifi A."/>
            <person name="Axen S.D."/>
            <person name="Fewer D.P."/>
            <person name="Talla E."/>
            <person name="Calteau A."/>
            <person name="Cai F."/>
            <person name="Tandeau de Marsac N."/>
            <person name="Rippka R."/>
            <person name="Herdman M."/>
            <person name="Sivonen K."/>
            <person name="Coursin T."/>
            <person name="Laurent T."/>
            <person name="Goodwin L."/>
            <person name="Nolan M."/>
            <person name="Davenport K.W."/>
            <person name="Han C.S."/>
            <person name="Rubin E.M."/>
            <person name="Eisen J.A."/>
            <person name="Woyke T."/>
            <person name="Gugger M."/>
            <person name="Kerfeld C.A."/>
        </authorList>
    </citation>
    <scope>NUCLEOTIDE SEQUENCE [LARGE SCALE GENOMIC DNA]</scope>
    <source>
        <strain evidence="4">ATCC 27899 / PCC 7122</strain>
    </source>
</reference>
<dbReference type="Pfam" id="PF06485">
    <property type="entry name" value="Tab2-like_N"/>
    <property type="match status" value="1"/>
</dbReference>
<dbReference type="eggNOG" id="ENOG502Z7XK">
    <property type="taxonomic scope" value="Bacteria"/>
</dbReference>
<organism evidence="3 4">
    <name type="scientific">Anabaena cylindrica (strain ATCC 27899 / PCC 7122)</name>
    <dbReference type="NCBI Taxonomy" id="272123"/>
    <lineage>
        <taxon>Bacteria</taxon>
        <taxon>Bacillati</taxon>
        <taxon>Cyanobacteriota</taxon>
        <taxon>Cyanophyceae</taxon>
        <taxon>Nostocales</taxon>
        <taxon>Nostocaceae</taxon>
        <taxon>Anabaena</taxon>
    </lineage>
</organism>
<dbReference type="GO" id="GO:0003723">
    <property type="term" value="F:RNA binding"/>
    <property type="evidence" value="ECO:0007669"/>
    <property type="project" value="InterPro"/>
</dbReference>
<protein>
    <recommendedName>
        <fullName evidence="5">DUF1092-containing protein</fullName>
    </recommendedName>
</protein>
<evidence type="ECO:0000259" key="1">
    <source>
        <dbReference type="Pfam" id="PF06485"/>
    </source>
</evidence>
<feature type="domain" description="RNA-binding protein Tab2-like N-terminal" evidence="1">
    <location>
        <begin position="4"/>
        <end position="104"/>
    </location>
</feature>
<dbReference type="AlphaFoldDB" id="K9ZF25"/>
<proteinExistence type="predicted"/>
<feature type="domain" description="RNA-binding protein Tab2/Atab2 C-terminal" evidence="2">
    <location>
        <begin position="107"/>
        <end position="261"/>
    </location>
</feature>
<gene>
    <name evidence="3" type="ordered locus">Anacy_1461</name>
</gene>
<dbReference type="PANTHER" id="PTHR34556:SF2">
    <property type="entry name" value="PROTEIN TAB2 HOMOLOG, CHLOROPLASTIC"/>
    <property type="match status" value="1"/>
</dbReference>
<dbReference type="RefSeq" id="WP_015213620.1">
    <property type="nucleotide sequence ID" value="NC_019771.1"/>
</dbReference>
<name>K9ZF25_ANACC</name>
<dbReference type="KEGG" id="acy:Anacy_1461"/>
<dbReference type="Pfam" id="PF20429">
    <property type="entry name" value="Tab2-like_C"/>
    <property type="match status" value="1"/>
</dbReference>
<evidence type="ECO:0000313" key="3">
    <source>
        <dbReference type="EMBL" id="AFZ56970.1"/>
    </source>
</evidence>
<dbReference type="PANTHER" id="PTHR34556">
    <property type="match status" value="1"/>
</dbReference>
<sequence>MSLVWQADFYRSPLRDAAGQILWELLICDATRKFEYVATCPQSQANSNWLTEQFQTAGAEKLPEIIQVFRPQSLGLITAAGNNLSIKVEATRCTLALKQWLQEKQYPIAVDKPPPAPLPENLWGEEWRFATIPAGDIVDEFTERPIPILQIPEFLKPINLGLASTVPVPGVVIYGGRQSMRLARWLQEANPVSLNYIAGAPDGLILEAGLADRWILATFEDEEVAAAAKVYAQRKQVSKGLHFLLIQPDDSGMTYSGFWLLGGED</sequence>
<evidence type="ECO:0000259" key="2">
    <source>
        <dbReference type="Pfam" id="PF20429"/>
    </source>
</evidence>
<dbReference type="EMBL" id="CP003659">
    <property type="protein sequence ID" value="AFZ56970.1"/>
    <property type="molecule type" value="Genomic_DNA"/>
</dbReference>
<evidence type="ECO:0008006" key="5">
    <source>
        <dbReference type="Google" id="ProtNLM"/>
    </source>
</evidence>
<dbReference type="PATRIC" id="fig|272123.3.peg.1594"/>
<dbReference type="Proteomes" id="UP000010474">
    <property type="component" value="Chromosome"/>
</dbReference>